<evidence type="ECO:0000313" key="3">
    <source>
        <dbReference type="Proteomes" id="UP000609651"/>
    </source>
</evidence>
<evidence type="ECO:0008006" key="4">
    <source>
        <dbReference type="Google" id="ProtNLM"/>
    </source>
</evidence>
<evidence type="ECO:0000313" key="2">
    <source>
        <dbReference type="EMBL" id="NNJ26772.1"/>
    </source>
</evidence>
<feature type="compositionally biased region" description="Basic and acidic residues" evidence="1">
    <location>
        <begin position="251"/>
        <end position="260"/>
    </location>
</feature>
<sequence length="537" mass="54631">MHWPPADSPADSFPPSTDPVGEERSAGAPAFAEPAPATAYEATSTFASPFAAASESPWPNRFIWTAAAAAAVCGGVWFAGGWEVRLDDPPAGALADGAASDVFEENWNDDDWPENVDAEAESDLSALWGEEPPPPAAADDATGAEAFDMLAASSTTGSLDDVSLTPPETPPPSEPTGALAGGDIWGDAEPAATPMMPQPSQAASEPAGGVFAATAPPMAAPSTEPSSPGSPVRSAEVPTIPSATAGTGNETKSDPFREPVDPFGEDAAASGPSVASPSPAPAVDPTVADDPFAGAVTPASAASSMSADAGVRTADAADSTARNPIEPTPADITDDLLGEIDKAIAAGEVLLAHTELSRLWWDEPDNRSVVRGRLDGTARQIYFDATSHFMTPRTVAAGETLADVAADLSLPEMYLARVNRVAPAAVAAGDELKVIRGPFGAALDLSGGDTLTLHAHGYYVRAFPSQSSEVTPGEYIVAAKAKSDGGTRILCTGPGGEMLELRSGTAPAGRPAVSLKAGDLDQIFDLLTKGSVLSVRP</sequence>
<protein>
    <recommendedName>
        <fullName evidence="4">LysM domain-containing protein</fullName>
    </recommendedName>
</protein>
<feature type="compositionally biased region" description="Low complexity" evidence="1">
    <location>
        <begin position="26"/>
        <end position="36"/>
    </location>
</feature>
<feature type="region of interest" description="Disordered" evidence="1">
    <location>
        <begin position="148"/>
        <end position="291"/>
    </location>
</feature>
<feature type="compositionally biased region" description="Low complexity" evidence="1">
    <location>
        <begin position="212"/>
        <end position="227"/>
    </location>
</feature>
<proteinExistence type="predicted"/>
<name>A0ABX1VFA0_9PLAN</name>
<reference evidence="2 3" key="1">
    <citation type="journal article" date="2020" name="Syst. Appl. Microbiol.">
        <title>Alienimonas chondri sp. nov., a novel planctomycete isolated from the biofilm of the red alga Chondrus crispus.</title>
        <authorList>
            <person name="Vitorino I."/>
            <person name="Albuquerque L."/>
            <person name="Wiegand S."/>
            <person name="Kallscheuer N."/>
            <person name="da Costa M.S."/>
            <person name="Lobo-da-Cunha A."/>
            <person name="Jogler C."/>
            <person name="Lage O.M."/>
        </authorList>
    </citation>
    <scope>NUCLEOTIDE SEQUENCE [LARGE SCALE GENOMIC DNA]</scope>
    <source>
        <strain evidence="2 3">LzC2</strain>
    </source>
</reference>
<feature type="compositionally biased region" description="Low complexity" evidence="1">
    <location>
        <begin position="266"/>
        <end position="291"/>
    </location>
</feature>
<evidence type="ECO:0000256" key="1">
    <source>
        <dbReference type="SAM" id="MobiDB-lite"/>
    </source>
</evidence>
<dbReference type="Proteomes" id="UP000609651">
    <property type="component" value="Unassembled WGS sequence"/>
</dbReference>
<dbReference type="EMBL" id="WTPX01000097">
    <property type="protein sequence ID" value="NNJ26772.1"/>
    <property type="molecule type" value="Genomic_DNA"/>
</dbReference>
<organism evidence="2 3">
    <name type="scientific">Alienimonas chondri</name>
    <dbReference type="NCBI Taxonomy" id="2681879"/>
    <lineage>
        <taxon>Bacteria</taxon>
        <taxon>Pseudomonadati</taxon>
        <taxon>Planctomycetota</taxon>
        <taxon>Planctomycetia</taxon>
        <taxon>Planctomycetales</taxon>
        <taxon>Planctomycetaceae</taxon>
        <taxon>Alienimonas</taxon>
    </lineage>
</organism>
<feature type="compositionally biased region" description="Low complexity" evidence="1">
    <location>
        <begin position="1"/>
        <end position="19"/>
    </location>
</feature>
<keyword evidence="3" id="KW-1185">Reference proteome</keyword>
<accession>A0ABX1VFA0</accession>
<feature type="compositionally biased region" description="Polar residues" evidence="1">
    <location>
        <begin position="241"/>
        <end position="250"/>
    </location>
</feature>
<feature type="region of interest" description="Disordered" evidence="1">
    <location>
        <begin position="1"/>
        <end position="36"/>
    </location>
</feature>
<comment type="caution">
    <text evidence="2">The sequence shown here is derived from an EMBL/GenBank/DDBJ whole genome shotgun (WGS) entry which is preliminary data.</text>
</comment>
<dbReference type="RefSeq" id="WP_171188111.1">
    <property type="nucleotide sequence ID" value="NZ_WTPX01000097.1"/>
</dbReference>
<gene>
    <name evidence="2" type="ORF">LzC2_28630</name>
</gene>